<feature type="compositionally biased region" description="Basic residues" evidence="1">
    <location>
        <begin position="81"/>
        <end position="96"/>
    </location>
</feature>
<feature type="compositionally biased region" description="Basic and acidic residues" evidence="1">
    <location>
        <begin position="97"/>
        <end position="128"/>
    </location>
</feature>
<feature type="region of interest" description="Disordered" evidence="1">
    <location>
        <begin position="81"/>
        <end position="128"/>
    </location>
</feature>
<reference evidence="2 3" key="1">
    <citation type="submission" date="2015-09" db="EMBL/GenBank/DDBJ databases">
        <title>Trachymyrmex zeteki WGS genome.</title>
        <authorList>
            <person name="Nygaard S."/>
            <person name="Hu H."/>
            <person name="Boomsma J."/>
            <person name="Zhang G."/>
        </authorList>
    </citation>
    <scope>NUCLEOTIDE SEQUENCE [LARGE SCALE GENOMIC DNA]</scope>
    <source>
        <strain evidence="2">Tzet28-1</strain>
        <tissue evidence="2">Whole body</tissue>
    </source>
</reference>
<dbReference type="EMBL" id="KQ982244">
    <property type="protein sequence ID" value="KYQ58842.1"/>
    <property type="molecule type" value="Genomic_DNA"/>
</dbReference>
<feature type="non-terminal residue" evidence="2">
    <location>
        <position position="1"/>
    </location>
</feature>
<evidence type="ECO:0000313" key="3">
    <source>
        <dbReference type="Proteomes" id="UP000075809"/>
    </source>
</evidence>
<protein>
    <submittedName>
        <fullName evidence="2">Uncharacterized protein</fullName>
    </submittedName>
</protein>
<keyword evidence="3" id="KW-1185">Reference proteome</keyword>
<dbReference type="AlphaFoldDB" id="A0A151XEN0"/>
<gene>
    <name evidence="2" type="ORF">ALC60_02155</name>
</gene>
<sequence>RRTSTFEISNVTPTTRPFRRNMGQGRHLGPRRAHVDSTNSIKGERERQRKRVERRETPVRRHLTYIKLTRSFCAYTRTIHAVHTRRWRRRTRKRRGKNEGKAKRKERKEDTRDYPWENAQTRDGERPM</sequence>
<evidence type="ECO:0000313" key="2">
    <source>
        <dbReference type="EMBL" id="KYQ58842.1"/>
    </source>
</evidence>
<dbReference type="Proteomes" id="UP000075809">
    <property type="component" value="Unassembled WGS sequence"/>
</dbReference>
<feature type="compositionally biased region" description="Basic and acidic residues" evidence="1">
    <location>
        <begin position="42"/>
        <end position="56"/>
    </location>
</feature>
<organism evidence="2 3">
    <name type="scientific">Mycetomoellerius zeteki</name>
    <dbReference type="NCBI Taxonomy" id="64791"/>
    <lineage>
        <taxon>Eukaryota</taxon>
        <taxon>Metazoa</taxon>
        <taxon>Ecdysozoa</taxon>
        <taxon>Arthropoda</taxon>
        <taxon>Hexapoda</taxon>
        <taxon>Insecta</taxon>
        <taxon>Pterygota</taxon>
        <taxon>Neoptera</taxon>
        <taxon>Endopterygota</taxon>
        <taxon>Hymenoptera</taxon>
        <taxon>Apocrita</taxon>
        <taxon>Aculeata</taxon>
        <taxon>Formicoidea</taxon>
        <taxon>Formicidae</taxon>
        <taxon>Myrmicinae</taxon>
        <taxon>Mycetomoellerius</taxon>
    </lineage>
</organism>
<name>A0A151XEN0_9HYME</name>
<evidence type="ECO:0000256" key="1">
    <source>
        <dbReference type="SAM" id="MobiDB-lite"/>
    </source>
</evidence>
<feature type="region of interest" description="Disordered" evidence="1">
    <location>
        <begin position="13"/>
        <end position="56"/>
    </location>
</feature>
<proteinExistence type="predicted"/>
<accession>A0A151XEN0</accession>